<dbReference type="PANTHER" id="PTHR45661">
    <property type="entry name" value="SURFACE ANTIGEN"/>
    <property type="match status" value="1"/>
</dbReference>
<dbReference type="InterPro" id="IPR053139">
    <property type="entry name" value="Surface_bspA-like"/>
</dbReference>
<dbReference type="PANTHER" id="PTHR45661:SF3">
    <property type="entry name" value="IG-LIKE DOMAIN-CONTAINING PROTEIN"/>
    <property type="match status" value="1"/>
</dbReference>
<dbReference type="AlphaFoldDB" id="A0A9D1ME51"/>
<dbReference type="InterPro" id="IPR032675">
    <property type="entry name" value="LRR_dom_sf"/>
</dbReference>
<dbReference type="EMBL" id="DVMZ01000041">
    <property type="protein sequence ID" value="HIU58735.1"/>
    <property type="molecule type" value="Genomic_DNA"/>
</dbReference>
<comment type="caution">
    <text evidence="1">The sequence shown here is derived from an EMBL/GenBank/DDBJ whole genome shotgun (WGS) entry which is preliminary data.</text>
</comment>
<name>A0A9D1ME51_9FIRM</name>
<accession>A0A9D1ME51</accession>
<dbReference type="Proteomes" id="UP000824081">
    <property type="component" value="Unassembled WGS sequence"/>
</dbReference>
<sequence>AGSVPVVNGERAEALAPEGLETDGKWYTDEEFTTPYDFSSPVTADVSLYNAGYTAGLKIENGAVVGYTGSSEEVIVPVVYGGNKVTAIADSAFLGNETILSVLLPGTVTSVGAYAFYGCAYLETINLSSSVKTIGEYAFYRNERLESFGDLSGISAVEEGTFLGCEKITSAELPEGTSYIGAYAFAECVSLGEIGFPESLTSVGDYAFQGCSSLTKVRIPGALTTIGTGAFSECDSLDFAEVAEGNATYSVVNGNLYTDAGKTLVLYFRADKQETAYTTGSETTILEGAFANGDSLTSIVIGEGVTKIERGALKGASSLQSLTVPYLGDGAGNQFPAYIFGAERAADNGTTGLYVPKTLQSLTITSPVGAVAGYAFYGCTGLREISGLDGASSYGAYAFAYSGLESAEVPATVTEIGENAFSGCASLTEIKVAADNANYASYDGCLYDAALKVLYTVPSAKTSVEFPDTVKEISSYAFRDSLVESVEIPESVETIGYYAFYGCNALRHLRVPFIGGSRTENTYMLYIFGGHYTVETDEEGEESVTFDNTGAYPALLESIDYYGTADIPDYAFTYCSTLKSVNYGDEITRIGKYAFSNTALSSLAIGSGVTSIGDFAYSYLDELEGEITIPGTVREMGEGVLAGSRYVTAVTFEEGVTEIGRAFMLAYTSSDSSTETYYYYSSLEEINIPASVTKIHPLAFTYAGYNYDSSQKKQVTSPVRLNIAEGSKLTLIDEAAFAYSGIVELNLPASVQEIGVQAFFGCEYLTAVNFGTAEEGSALSSIGGLAFGYCPALAEMNIYKTVTSTSDVPAISPYTAGGGAINFLYGSSVPAINVRNASLYKSQRYWSEYAKSIYEME</sequence>
<reference evidence="1" key="2">
    <citation type="journal article" date="2021" name="PeerJ">
        <title>Extensive microbial diversity within the chicken gut microbiome revealed by metagenomics and culture.</title>
        <authorList>
            <person name="Gilroy R."/>
            <person name="Ravi A."/>
            <person name="Getino M."/>
            <person name="Pursley I."/>
            <person name="Horton D.L."/>
            <person name="Alikhan N.F."/>
            <person name="Baker D."/>
            <person name="Gharbi K."/>
            <person name="Hall N."/>
            <person name="Watson M."/>
            <person name="Adriaenssens E.M."/>
            <person name="Foster-Nyarko E."/>
            <person name="Jarju S."/>
            <person name="Secka A."/>
            <person name="Antonio M."/>
            <person name="Oren A."/>
            <person name="Chaudhuri R.R."/>
            <person name="La Ragione R."/>
            <person name="Hildebrand F."/>
            <person name="Pallen M.J."/>
        </authorList>
    </citation>
    <scope>NUCLEOTIDE SEQUENCE</scope>
    <source>
        <strain evidence="1">11687</strain>
    </source>
</reference>
<feature type="non-terminal residue" evidence="1">
    <location>
        <position position="1"/>
    </location>
</feature>
<reference evidence="1" key="1">
    <citation type="submission" date="2020-10" db="EMBL/GenBank/DDBJ databases">
        <authorList>
            <person name="Gilroy R."/>
        </authorList>
    </citation>
    <scope>NUCLEOTIDE SEQUENCE</scope>
    <source>
        <strain evidence="1">11687</strain>
    </source>
</reference>
<organism evidence="1 2">
    <name type="scientific">Candidatus Scatosoma pullistercoris</name>
    <dbReference type="NCBI Taxonomy" id="2840934"/>
    <lineage>
        <taxon>Bacteria</taxon>
        <taxon>Bacillati</taxon>
        <taxon>Bacillota</taxon>
        <taxon>Clostridia</taxon>
        <taxon>Candidatus Scatosoma</taxon>
    </lineage>
</organism>
<dbReference type="Gene3D" id="3.80.10.10">
    <property type="entry name" value="Ribonuclease Inhibitor"/>
    <property type="match status" value="5"/>
</dbReference>
<protein>
    <submittedName>
        <fullName evidence="1">Leucine-rich repeat domain-containing protein</fullName>
    </submittedName>
</protein>
<dbReference type="InterPro" id="IPR026906">
    <property type="entry name" value="LRR_5"/>
</dbReference>
<proteinExistence type="predicted"/>
<dbReference type="SUPFAM" id="SSF52058">
    <property type="entry name" value="L domain-like"/>
    <property type="match status" value="2"/>
</dbReference>
<gene>
    <name evidence="1" type="ORF">IAC57_01405</name>
</gene>
<dbReference type="Pfam" id="PF13306">
    <property type="entry name" value="LRR_5"/>
    <property type="match status" value="6"/>
</dbReference>
<evidence type="ECO:0000313" key="2">
    <source>
        <dbReference type="Proteomes" id="UP000824081"/>
    </source>
</evidence>
<evidence type="ECO:0000313" key="1">
    <source>
        <dbReference type="EMBL" id="HIU58735.1"/>
    </source>
</evidence>